<name>A0A1A9UGN3_GLOAU</name>
<evidence type="ECO:0000313" key="2">
    <source>
        <dbReference type="Proteomes" id="UP000078200"/>
    </source>
</evidence>
<organism evidence="1 2">
    <name type="scientific">Glossina austeni</name>
    <name type="common">Savannah tsetse fly</name>
    <dbReference type="NCBI Taxonomy" id="7395"/>
    <lineage>
        <taxon>Eukaryota</taxon>
        <taxon>Metazoa</taxon>
        <taxon>Ecdysozoa</taxon>
        <taxon>Arthropoda</taxon>
        <taxon>Hexapoda</taxon>
        <taxon>Insecta</taxon>
        <taxon>Pterygota</taxon>
        <taxon>Neoptera</taxon>
        <taxon>Endopterygota</taxon>
        <taxon>Diptera</taxon>
        <taxon>Brachycera</taxon>
        <taxon>Muscomorpha</taxon>
        <taxon>Hippoboscoidea</taxon>
        <taxon>Glossinidae</taxon>
        <taxon>Glossina</taxon>
    </lineage>
</organism>
<dbReference type="EnsemblMetazoa" id="GAUT004232-RA">
    <property type="protein sequence ID" value="GAUT004232-PA"/>
    <property type="gene ID" value="GAUT004232"/>
</dbReference>
<reference evidence="1" key="1">
    <citation type="submission" date="2020-05" db="UniProtKB">
        <authorList>
            <consortium name="EnsemblMetazoa"/>
        </authorList>
    </citation>
    <scope>IDENTIFICATION</scope>
    <source>
        <strain evidence="1">TTRI</strain>
    </source>
</reference>
<protein>
    <submittedName>
        <fullName evidence="1">Uncharacterized protein</fullName>
    </submittedName>
</protein>
<accession>A0A1A9UGN3</accession>
<keyword evidence="2" id="KW-1185">Reference proteome</keyword>
<evidence type="ECO:0000313" key="1">
    <source>
        <dbReference type="EnsemblMetazoa" id="GAUT004232-PA"/>
    </source>
</evidence>
<dbReference type="VEuPathDB" id="VectorBase:GAUT004232"/>
<proteinExistence type="predicted"/>
<dbReference type="AlphaFoldDB" id="A0A1A9UGN3"/>
<dbReference type="Proteomes" id="UP000078200">
    <property type="component" value="Unassembled WGS sequence"/>
</dbReference>
<sequence>MSMKLKIDTEVKGCINTAEAACKNRVKEPRSTHYTDFRKIFRKPWDRNESLSAAWMVGSITQTMCIRIFPFKNSKNVNKAESLYTITKPERSIAPMFEVRIHNGDEQSTANMHDLVCPHTDELECALNRNGVVDNMFIKQNKFDAKVQSSNI</sequence>